<protein>
    <recommendedName>
        <fullName evidence="4">GRAM domain-containing protein</fullName>
    </recommendedName>
</protein>
<keyword evidence="1" id="KW-0812">Transmembrane</keyword>
<gene>
    <name evidence="2" type="ORF">HCT14_01140</name>
</gene>
<name>A0A968KQT8_9SPIO</name>
<keyword evidence="3" id="KW-1185">Reference proteome</keyword>
<reference evidence="2 3" key="1">
    <citation type="submission" date="2020-03" db="EMBL/GenBank/DDBJ databases">
        <title>Spirochaetal bacteria isolated from arthropods constitute a novel genus Entomospira genus novum within the order Spirochaetales.</title>
        <authorList>
            <person name="Grana-Miraglia L."/>
            <person name="Sikutova S."/>
            <person name="Fingerle V."/>
            <person name="Sing A."/>
            <person name="Castillo-Ramirez S."/>
            <person name="Margos G."/>
            <person name="Rudolf I."/>
        </authorList>
    </citation>
    <scope>NUCLEOTIDE SEQUENCE [LARGE SCALE GENOMIC DNA]</scope>
    <source>
        <strain evidence="2 3">BR193</strain>
    </source>
</reference>
<dbReference type="RefSeq" id="WP_167699735.1">
    <property type="nucleotide sequence ID" value="NZ_CP118174.1"/>
</dbReference>
<comment type="caution">
    <text evidence="2">The sequence shown here is derived from an EMBL/GenBank/DDBJ whole genome shotgun (WGS) entry which is preliminary data.</text>
</comment>
<sequence length="265" mass="31070">MQYTQTLRYWLIKNEYLHKRFLNNPLHSTLKFFILILIIAQIILFMRDSSLLPSRILTTILTITLLQRFFLWILIRTSHFRTYQTNLIKQLSHISIIHPKIPLLPNEKCYFSTPAMLYEPRVIKNYVNLKATNRRRAYGSRPSNSSNSDTMNVDYTPTMKGSFYLTNQRLVFISHDNKASSNPRPTVTYVPTSFYLTNERLSSLTKSEQPKIKEINISDLFDCTIHIDGIFPITNQSRSPFIELSLHEALQVFCILKHIKPDLQI</sequence>
<evidence type="ECO:0000313" key="3">
    <source>
        <dbReference type="Proteomes" id="UP000711995"/>
    </source>
</evidence>
<evidence type="ECO:0000313" key="2">
    <source>
        <dbReference type="EMBL" id="NIZ40124.1"/>
    </source>
</evidence>
<feature type="transmembrane region" description="Helical" evidence="1">
    <location>
        <begin position="56"/>
        <end position="75"/>
    </location>
</feature>
<organism evidence="2 3">
    <name type="scientific">Entomospira entomophila</name>
    <dbReference type="NCBI Taxonomy" id="2719988"/>
    <lineage>
        <taxon>Bacteria</taxon>
        <taxon>Pseudomonadati</taxon>
        <taxon>Spirochaetota</taxon>
        <taxon>Spirochaetia</taxon>
        <taxon>Spirochaetales</taxon>
        <taxon>Spirochaetaceae</taxon>
        <taxon>Entomospira</taxon>
    </lineage>
</organism>
<evidence type="ECO:0008006" key="4">
    <source>
        <dbReference type="Google" id="ProtNLM"/>
    </source>
</evidence>
<keyword evidence="1" id="KW-1133">Transmembrane helix</keyword>
<dbReference type="EMBL" id="JAATLJ010000001">
    <property type="protein sequence ID" value="NIZ40124.1"/>
    <property type="molecule type" value="Genomic_DNA"/>
</dbReference>
<evidence type="ECO:0000256" key="1">
    <source>
        <dbReference type="SAM" id="Phobius"/>
    </source>
</evidence>
<feature type="transmembrane region" description="Helical" evidence="1">
    <location>
        <begin position="21"/>
        <end position="44"/>
    </location>
</feature>
<proteinExistence type="predicted"/>
<dbReference type="Proteomes" id="UP000711995">
    <property type="component" value="Unassembled WGS sequence"/>
</dbReference>
<dbReference type="AlphaFoldDB" id="A0A968KQT8"/>
<accession>A0A968KQT8</accession>
<keyword evidence="1" id="KW-0472">Membrane</keyword>